<protein>
    <submittedName>
        <fullName evidence="2">Uncharacterized protein</fullName>
    </submittedName>
</protein>
<comment type="caution">
    <text evidence="2">The sequence shown here is derived from an EMBL/GenBank/DDBJ whole genome shotgun (WGS) entry which is preliminary data.</text>
</comment>
<gene>
    <name evidence="2" type="ORF">CK203_095794</name>
</gene>
<feature type="region of interest" description="Disordered" evidence="1">
    <location>
        <begin position="1"/>
        <end position="21"/>
    </location>
</feature>
<sequence length="384" mass="43089">MTHSGRITQLPHPTTKPFEGATSLEGVRREDDEIKVEITTTPKKLIHIMMTNKAACIVFSNDDFPLEGSNLTPIAIALGFSPSDFGQPWIHGAGAIPFSLHQKVKFIHDGQVIMTLEIEDFYKDFLAMSFDQHNSSFLLRLIIDTWCDYTRRRIDNVVVTDGEIKLQHLFHQLQLGDGNPGTSVFVVIALPSPDRASLLSLCFLEEVTTNGVVIKLAEMIDGVIIHDEWRYEMDMMGMSQITIIVQPEPASPFDLFRVFTSEVTEEIQTIPILDFLEEDGSLFEDIVSHVEGASNLVDPSLSFNVLSRFISRFNDVSIASFMDLSIFKYSSVSFDSISIFTTHSPTPQIFDIDDEIAQHDSERNSFDHASDPIDERVSPAIVDV</sequence>
<dbReference type="AlphaFoldDB" id="A0A438DL92"/>
<organism evidence="2 3">
    <name type="scientific">Vitis vinifera</name>
    <name type="common">Grape</name>
    <dbReference type="NCBI Taxonomy" id="29760"/>
    <lineage>
        <taxon>Eukaryota</taxon>
        <taxon>Viridiplantae</taxon>
        <taxon>Streptophyta</taxon>
        <taxon>Embryophyta</taxon>
        <taxon>Tracheophyta</taxon>
        <taxon>Spermatophyta</taxon>
        <taxon>Magnoliopsida</taxon>
        <taxon>eudicotyledons</taxon>
        <taxon>Gunneridae</taxon>
        <taxon>Pentapetalae</taxon>
        <taxon>rosids</taxon>
        <taxon>Vitales</taxon>
        <taxon>Vitaceae</taxon>
        <taxon>Viteae</taxon>
        <taxon>Vitis</taxon>
    </lineage>
</organism>
<dbReference type="Proteomes" id="UP000288805">
    <property type="component" value="Unassembled WGS sequence"/>
</dbReference>
<proteinExistence type="predicted"/>
<reference evidence="2 3" key="1">
    <citation type="journal article" date="2018" name="PLoS Genet.">
        <title>Population sequencing reveals clonal diversity and ancestral inbreeding in the grapevine cultivar Chardonnay.</title>
        <authorList>
            <person name="Roach M.J."/>
            <person name="Johnson D.L."/>
            <person name="Bohlmann J."/>
            <person name="van Vuuren H.J."/>
            <person name="Jones S.J."/>
            <person name="Pretorius I.S."/>
            <person name="Schmidt S.A."/>
            <person name="Borneman A.R."/>
        </authorList>
    </citation>
    <scope>NUCLEOTIDE SEQUENCE [LARGE SCALE GENOMIC DNA]</scope>
    <source>
        <strain evidence="3">cv. Chardonnay</strain>
        <tissue evidence="2">Leaf</tissue>
    </source>
</reference>
<evidence type="ECO:0000313" key="3">
    <source>
        <dbReference type="Proteomes" id="UP000288805"/>
    </source>
</evidence>
<dbReference type="EMBL" id="QGNW01001579">
    <property type="protein sequence ID" value="RVW36233.1"/>
    <property type="molecule type" value="Genomic_DNA"/>
</dbReference>
<name>A0A438DL92_VITVI</name>
<evidence type="ECO:0000313" key="2">
    <source>
        <dbReference type="EMBL" id="RVW36233.1"/>
    </source>
</evidence>
<evidence type="ECO:0000256" key="1">
    <source>
        <dbReference type="SAM" id="MobiDB-lite"/>
    </source>
</evidence>
<accession>A0A438DL92</accession>